<feature type="compositionally biased region" description="Low complexity" evidence="1">
    <location>
        <begin position="18"/>
        <end position="33"/>
    </location>
</feature>
<organism evidence="3 4">
    <name type="scientific">Lingula anatina</name>
    <name type="common">Brachiopod</name>
    <name type="synonym">Lingula unguis</name>
    <dbReference type="NCBI Taxonomy" id="7574"/>
    <lineage>
        <taxon>Eukaryota</taxon>
        <taxon>Metazoa</taxon>
        <taxon>Spiralia</taxon>
        <taxon>Lophotrochozoa</taxon>
        <taxon>Brachiopoda</taxon>
        <taxon>Linguliformea</taxon>
        <taxon>Lingulata</taxon>
        <taxon>Lingulida</taxon>
        <taxon>Linguloidea</taxon>
        <taxon>Lingulidae</taxon>
        <taxon>Lingula</taxon>
    </lineage>
</organism>
<reference evidence="4" key="1">
    <citation type="submission" date="2025-08" db="UniProtKB">
        <authorList>
            <consortium name="RefSeq"/>
        </authorList>
    </citation>
    <scope>IDENTIFICATION</scope>
    <source>
        <tissue evidence="4">Gonads</tissue>
    </source>
</reference>
<evidence type="ECO:0000259" key="2">
    <source>
        <dbReference type="Pfam" id="PF20478"/>
    </source>
</evidence>
<keyword evidence="3" id="KW-1185">Reference proteome</keyword>
<dbReference type="PANTHER" id="PTHR36981">
    <property type="entry name" value="ZGC:195170"/>
    <property type="match status" value="1"/>
</dbReference>
<sequence>MAEEFEIERIVESDDDTSSPSSPEQEEPSSTSSGGASQRKPERREGRSGRPPTRLRGVGRGAGSRAEPVAGPSTSGLRQGRGRRSGVRGRTSGGRGRTSRGRGRRSGGRGREFRLTEEQEERIRDLREARHKELESMCDGVDKEVLKGIVVKVCDRNPALALDIKKILQENLPGGSDPEPLPPQPDSPDWCMCGACVEMPTEAERLCCQKPPAECKSRDPVMELNVTDEFHLGIMRVARGDILGFQNEDRQPGEEDNAAMRHNAYRSFIMWQYNRLTPGDRRVIPSCCVWFIRNKFPSPTGQYRGFDPGRIV</sequence>
<gene>
    <name evidence="4" type="primary">LOC106154127</name>
</gene>
<evidence type="ECO:0000256" key="1">
    <source>
        <dbReference type="SAM" id="MobiDB-lite"/>
    </source>
</evidence>
<protein>
    <submittedName>
        <fullName evidence="4">Uncharacterized protein LOC106154127 isoform X2</fullName>
    </submittedName>
</protein>
<evidence type="ECO:0000313" key="4">
    <source>
        <dbReference type="RefSeq" id="XP_013383833.1"/>
    </source>
</evidence>
<dbReference type="PANTHER" id="PTHR36981:SF3">
    <property type="entry name" value="UBIQUITIN-LIKE PROTEASE FAMILY PROFILE DOMAIN-CONTAINING PROTEIN"/>
    <property type="match status" value="1"/>
</dbReference>
<dbReference type="Pfam" id="PF20478">
    <property type="entry name" value="P2RX7_C"/>
    <property type="match status" value="1"/>
</dbReference>
<feature type="region of interest" description="Disordered" evidence="1">
    <location>
        <begin position="1"/>
        <end position="117"/>
    </location>
</feature>
<dbReference type="InterPro" id="IPR046815">
    <property type="entry name" value="P2RX7_C"/>
</dbReference>
<dbReference type="RefSeq" id="XP_013383833.1">
    <property type="nucleotide sequence ID" value="XM_013528379.1"/>
</dbReference>
<feature type="compositionally biased region" description="Basic residues" evidence="1">
    <location>
        <begin position="97"/>
        <end position="108"/>
    </location>
</feature>
<dbReference type="OrthoDB" id="10068685at2759"/>
<dbReference type="GeneID" id="106154127"/>
<dbReference type="Proteomes" id="UP000085678">
    <property type="component" value="Unplaced"/>
</dbReference>
<proteinExistence type="predicted"/>
<feature type="compositionally biased region" description="Basic and acidic residues" evidence="1">
    <location>
        <begin position="39"/>
        <end position="48"/>
    </location>
</feature>
<evidence type="ECO:0000313" key="3">
    <source>
        <dbReference type="Proteomes" id="UP000085678"/>
    </source>
</evidence>
<feature type="domain" description="P2X purinoreceptor 7 intracellular" evidence="2">
    <location>
        <begin position="177"/>
        <end position="306"/>
    </location>
</feature>
<dbReference type="AlphaFoldDB" id="A0A1S3HCT0"/>
<accession>A0A1S3HCT0</accession>
<name>A0A1S3HCT0_LINAN</name>